<evidence type="ECO:0000313" key="5">
    <source>
        <dbReference type="Proteomes" id="UP000078428"/>
    </source>
</evidence>
<reference evidence="4 5" key="1">
    <citation type="submission" date="2016-04" db="EMBL/GenBank/DDBJ databases">
        <title>Draft genome sequence of freshwater magnetotactic bacteria Magnetospirillum marisnigri SP-1 and Magnetospirillum moscoviense BB-1.</title>
        <authorList>
            <person name="Koziaeva V."/>
            <person name="Dziuba M.V."/>
            <person name="Ivanov T.M."/>
            <person name="Kuznetsov B."/>
            <person name="Grouzdev D.S."/>
        </authorList>
    </citation>
    <scope>NUCLEOTIDE SEQUENCE [LARGE SCALE GENOMIC DNA]</scope>
    <source>
        <strain evidence="4 5">SP-1</strain>
    </source>
</reference>
<name>A0A178N096_9PROT</name>
<gene>
    <name evidence="4" type="ORF">A6A04_10600</name>
</gene>
<accession>A0A178N096</accession>
<comment type="caution">
    <text evidence="4">The sequence shown here is derived from an EMBL/GenBank/DDBJ whole genome shotgun (WGS) entry which is preliminary data.</text>
</comment>
<feature type="repeat" description="TPR" evidence="3">
    <location>
        <begin position="13"/>
        <end position="46"/>
    </location>
</feature>
<dbReference type="PANTHER" id="PTHR45586:SF1">
    <property type="entry name" value="LIPOPOLYSACCHARIDE ASSEMBLY PROTEIN B"/>
    <property type="match status" value="1"/>
</dbReference>
<dbReference type="InterPro" id="IPR019734">
    <property type="entry name" value="TPR_rpt"/>
</dbReference>
<sequence>MLQHHLDADPEDAAAWALYGKLLLDMDETEVARIALEEALFLAPDDLGAACALAEVERRQGELVAGLARLGEVLKFLPEHPEASRLARIMVLQRFALGDAAAVLPITADQAVPVARACSIIGRALSEAHMRKEAVCAFQLAAQALPDDYNSLNDLACALLRSIPAIDGGHEESNSMLDARMLRALSNALMSYLRCIEIAPKSALAYKNLGSLLTNLARRGIYDAEGAAAYTQIKAFQLEPEDYSQRLLAASLLFDLKQLEASAALYSGENIIPGGDEEEDGGRWRLDVFVKGFTQGIDKIEEQILVSVDPARRAEALIRVGDILVGLGMEGEAVLFFALALQDEPDNIHCREAVRAAMSSRRLLHEAIAVSTGDRSILPPPLVMAWP</sequence>
<dbReference type="Gene3D" id="1.25.40.10">
    <property type="entry name" value="Tetratricopeptide repeat domain"/>
    <property type="match status" value="2"/>
</dbReference>
<organism evidence="4 5">
    <name type="scientific">Paramagnetospirillum marisnigri</name>
    <dbReference type="NCBI Taxonomy" id="1285242"/>
    <lineage>
        <taxon>Bacteria</taxon>
        <taxon>Pseudomonadati</taxon>
        <taxon>Pseudomonadota</taxon>
        <taxon>Alphaproteobacteria</taxon>
        <taxon>Rhodospirillales</taxon>
        <taxon>Magnetospirillaceae</taxon>
        <taxon>Paramagnetospirillum</taxon>
    </lineage>
</organism>
<keyword evidence="1" id="KW-0677">Repeat</keyword>
<keyword evidence="5" id="KW-1185">Reference proteome</keyword>
<evidence type="ECO:0000313" key="4">
    <source>
        <dbReference type="EMBL" id="OAN56000.1"/>
    </source>
</evidence>
<dbReference type="SUPFAM" id="SSF48452">
    <property type="entry name" value="TPR-like"/>
    <property type="match status" value="1"/>
</dbReference>
<protein>
    <recommendedName>
        <fullName evidence="6">Tetratricopeptide repeat protein</fullName>
    </recommendedName>
</protein>
<dbReference type="PANTHER" id="PTHR45586">
    <property type="entry name" value="TPR REPEAT-CONTAINING PROTEIN PA4667"/>
    <property type="match status" value="1"/>
</dbReference>
<dbReference type="EMBL" id="LWQT01000010">
    <property type="protein sequence ID" value="OAN56000.1"/>
    <property type="molecule type" value="Genomic_DNA"/>
</dbReference>
<dbReference type="RefSeq" id="WP_068489290.1">
    <property type="nucleotide sequence ID" value="NZ_LWQT01000010.1"/>
</dbReference>
<dbReference type="AlphaFoldDB" id="A0A178N096"/>
<evidence type="ECO:0000256" key="2">
    <source>
        <dbReference type="ARBA" id="ARBA00022803"/>
    </source>
</evidence>
<dbReference type="InterPro" id="IPR011990">
    <property type="entry name" value="TPR-like_helical_dom_sf"/>
</dbReference>
<proteinExistence type="predicted"/>
<evidence type="ECO:0000256" key="1">
    <source>
        <dbReference type="ARBA" id="ARBA00022737"/>
    </source>
</evidence>
<dbReference type="InterPro" id="IPR051012">
    <property type="entry name" value="CellSynth/LPSAsmb/PSIAsmb"/>
</dbReference>
<evidence type="ECO:0000256" key="3">
    <source>
        <dbReference type="PROSITE-ProRule" id="PRU00339"/>
    </source>
</evidence>
<evidence type="ECO:0008006" key="6">
    <source>
        <dbReference type="Google" id="ProtNLM"/>
    </source>
</evidence>
<keyword evidence="2 3" id="KW-0802">TPR repeat</keyword>
<dbReference type="Proteomes" id="UP000078428">
    <property type="component" value="Unassembled WGS sequence"/>
</dbReference>
<dbReference type="STRING" id="1285242.A6A04_10600"/>
<dbReference type="PROSITE" id="PS50005">
    <property type="entry name" value="TPR"/>
    <property type="match status" value="1"/>
</dbReference>